<evidence type="ECO:0000256" key="5">
    <source>
        <dbReference type="ARBA" id="ARBA00022723"/>
    </source>
</evidence>
<feature type="transmembrane region" description="Helical" evidence="11">
    <location>
        <begin position="252"/>
        <end position="270"/>
    </location>
</feature>
<dbReference type="SUPFAM" id="SSF57850">
    <property type="entry name" value="RING/U-box"/>
    <property type="match status" value="1"/>
</dbReference>
<evidence type="ECO:0000256" key="9">
    <source>
        <dbReference type="ARBA" id="ARBA00023136"/>
    </source>
</evidence>
<dbReference type="STRING" id="2018661.A0A2A2K5F3"/>
<accession>A0A2A2K5F3</accession>
<dbReference type="PANTHER" id="PTHR12981:SF0">
    <property type="entry name" value="ZINC FINGER PROTEIN-LIKE 1"/>
    <property type="match status" value="1"/>
</dbReference>
<dbReference type="InterPro" id="IPR058731">
    <property type="entry name" value="Znf-B_box_ZFPL1-like"/>
</dbReference>
<dbReference type="InterPro" id="IPR039043">
    <property type="entry name" value="ZFPL1"/>
</dbReference>
<evidence type="ECO:0000256" key="8">
    <source>
        <dbReference type="ARBA" id="ARBA00022989"/>
    </source>
</evidence>
<keyword evidence="8 11" id="KW-1133">Transmembrane helix</keyword>
<evidence type="ECO:0000256" key="1">
    <source>
        <dbReference type="ARBA" id="ARBA00004167"/>
    </source>
</evidence>
<keyword evidence="7 11" id="KW-0862">Zinc</keyword>
<gene>
    <name evidence="14" type="ORF">WR25_05791</name>
</gene>
<dbReference type="GO" id="GO:0005794">
    <property type="term" value="C:Golgi apparatus"/>
    <property type="evidence" value="ECO:0007669"/>
    <property type="project" value="TreeGrafter"/>
</dbReference>
<keyword evidence="6 10" id="KW-0863">Zinc-finger</keyword>
<dbReference type="InterPro" id="IPR001841">
    <property type="entry name" value="Znf_RING"/>
</dbReference>
<evidence type="ECO:0000259" key="13">
    <source>
        <dbReference type="PROSITE" id="PS50089"/>
    </source>
</evidence>
<evidence type="ECO:0000313" key="15">
    <source>
        <dbReference type="Proteomes" id="UP000218231"/>
    </source>
</evidence>
<evidence type="ECO:0000313" key="14">
    <source>
        <dbReference type="EMBL" id="PAV69140.1"/>
    </source>
</evidence>
<dbReference type="OrthoDB" id="1916590at2759"/>
<sequence length="302" mass="33862">MGLCKCPNKKVTNLFCFEHRVNVCEQCLVESHPSCVVQSYLQWLTDSDYESTCGLCHHPLNESETIRLQCLHLLHWNCLNEWASNHPANTAPAGYRCPCCREKIFPASNQTSPLIEQLRAKLSQANWSRVAFGLPSLPEFEVKRSPATNHVTFKPQAAFSNGNIPSPPQTALDMDHPAANVSSHFDDTRFTSRKKGPGMQEDQRPLLGNGNRDVDSEENKYKRRPVGEWVSGLVKAKYGNESTRQISVFKKIFLGFCILAAIFILLTILLKSGYGSSERDQIFDPMANPNIRIAADEPVNVV</sequence>
<dbReference type="Proteomes" id="UP000218231">
    <property type="component" value="Unassembled WGS sequence"/>
</dbReference>
<feature type="domain" description="RING-type" evidence="13">
    <location>
        <begin position="53"/>
        <end position="101"/>
    </location>
</feature>
<dbReference type="PROSITE" id="PS50089">
    <property type="entry name" value="ZF_RING_2"/>
    <property type="match status" value="1"/>
</dbReference>
<evidence type="ECO:0000256" key="7">
    <source>
        <dbReference type="ARBA" id="ARBA00022833"/>
    </source>
</evidence>
<dbReference type="SMART" id="SM00184">
    <property type="entry name" value="RING"/>
    <property type="match status" value="1"/>
</dbReference>
<keyword evidence="5 11" id="KW-0479">Metal-binding</keyword>
<organism evidence="14 15">
    <name type="scientific">Diploscapter pachys</name>
    <dbReference type="NCBI Taxonomy" id="2018661"/>
    <lineage>
        <taxon>Eukaryota</taxon>
        <taxon>Metazoa</taxon>
        <taxon>Ecdysozoa</taxon>
        <taxon>Nematoda</taxon>
        <taxon>Chromadorea</taxon>
        <taxon>Rhabditida</taxon>
        <taxon>Rhabditina</taxon>
        <taxon>Rhabditomorpha</taxon>
        <taxon>Rhabditoidea</taxon>
        <taxon>Rhabditidae</taxon>
        <taxon>Diploscapter</taxon>
    </lineage>
</organism>
<evidence type="ECO:0000256" key="6">
    <source>
        <dbReference type="ARBA" id="ARBA00022771"/>
    </source>
</evidence>
<dbReference type="Pfam" id="PF25998">
    <property type="entry name" value="U-box_ZFPL1"/>
    <property type="match status" value="1"/>
</dbReference>
<keyword evidence="9 11" id="KW-0472">Membrane</keyword>
<dbReference type="Pfam" id="PF25993">
    <property type="entry name" value="zf-B_box_ZFPL1"/>
    <property type="match status" value="1"/>
</dbReference>
<dbReference type="GO" id="GO:0008270">
    <property type="term" value="F:zinc ion binding"/>
    <property type="evidence" value="ECO:0007669"/>
    <property type="project" value="UniProtKB-UniRule"/>
</dbReference>
<dbReference type="AlphaFoldDB" id="A0A2A2K5F3"/>
<protein>
    <recommendedName>
        <fullName evidence="3 11">Zinc finger protein-like 1 homolog</fullName>
    </recommendedName>
</protein>
<dbReference type="GO" id="GO:0016020">
    <property type="term" value="C:membrane"/>
    <property type="evidence" value="ECO:0007669"/>
    <property type="project" value="UniProtKB-SubCell"/>
</dbReference>
<proteinExistence type="inferred from homology"/>
<evidence type="ECO:0000256" key="3">
    <source>
        <dbReference type="ARBA" id="ARBA00013701"/>
    </source>
</evidence>
<evidence type="ECO:0000256" key="10">
    <source>
        <dbReference type="PROSITE-ProRule" id="PRU00175"/>
    </source>
</evidence>
<dbReference type="CDD" id="cd16487">
    <property type="entry name" value="mRING-H2-C3DHC3_ZFPL1"/>
    <property type="match status" value="1"/>
</dbReference>
<name>A0A2A2K5F3_9BILA</name>
<reference evidence="14 15" key="1">
    <citation type="journal article" date="2017" name="Curr. Biol.">
        <title>Genome architecture and evolution of a unichromosomal asexual nematode.</title>
        <authorList>
            <person name="Fradin H."/>
            <person name="Zegar C."/>
            <person name="Gutwein M."/>
            <person name="Lucas J."/>
            <person name="Kovtun M."/>
            <person name="Corcoran D."/>
            <person name="Baugh L.R."/>
            <person name="Kiontke K."/>
            <person name="Gunsalus K."/>
            <person name="Fitch D.H."/>
            <person name="Piano F."/>
        </authorList>
    </citation>
    <scope>NUCLEOTIDE SEQUENCE [LARGE SCALE GENOMIC DNA]</scope>
    <source>
        <strain evidence="14">PF1309</strain>
    </source>
</reference>
<dbReference type="Gene3D" id="3.30.40.10">
    <property type="entry name" value="Zinc/RING finger domain, C3HC4 (zinc finger)"/>
    <property type="match status" value="1"/>
</dbReference>
<keyword evidence="4 11" id="KW-0812">Transmembrane</keyword>
<dbReference type="InterPro" id="IPR058730">
    <property type="entry name" value="U-box_ZFPL1-like"/>
</dbReference>
<comment type="caution">
    <text evidence="14">The sequence shown here is derived from an EMBL/GenBank/DDBJ whole genome shotgun (WGS) entry which is preliminary data.</text>
</comment>
<comment type="similarity">
    <text evidence="2 11">Belongs to the ZFPL1 family.</text>
</comment>
<dbReference type="EMBL" id="LIAE01009585">
    <property type="protein sequence ID" value="PAV69140.1"/>
    <property type="molecule type" value="Genomic_DNA"/>
</dbReference>
<dbReference type="PANTHER" id="PTHR12981">
    <property type="entry name" value="ZINC FINGER PROTEIN-LIKE 1"/>
    <property type="match status" value="1"/>
</dbReference>
<feature type="region of interest" description="Disordered" evidence="12">
    <location>
        <begin position="182"/>
        <end position="220"/>
    </location>
</feature>
<evidence type="ECO:0000256" key="11">
    <source>
        <dbReference type="RuleBase" id="RU369078"/>
    </source>
</evidence>
<keyword evidence="15" id="KW-1185">Reference proteome</keyword>
<dbReference type="InterPro" id="IPR013083">
    <property type="entry name" value="Znf_RING/FYVE/PHD"/>
</dbReference>
<comment type="subcellular location">
    <subcellularLocation>
        <location evidence="1 11">Membrane</location>
        <topology evidence="1 11">Single-pass membrane protein</topology>
    </subcellularLocation>
</comment>
<evidence type="ECO:0000256" key="2">
    <source>
        <dbReference type="ARBA" id="ARBA00005561"/>
    </source>
</evidence>
<evidence type="ECO:0000256" key="12">
    <source>
        <dbReference type="SAM" id="MobiDB-lite"/>
    </source>
</evidence>
<evidence type="ECO:0000256" key="4">
    <source>
        <dbReference type="ARBA" id="ARBA00022692"/>
    </source>
</evidence>